<dbReference type="Proteomes" id="UP000077421">
    <property type="component" value="Unassembled WGS sequence"/>
</dbReference>
<proteinExistence type="predicted"/>
<dbReference type="AlphaFoldDB" id="A0A162TGW2"/>
<dbReference type="Proteomes" id="UP000190229">
    <property type="component" value="Unassembled WGS sequence"/>
</dbReference>
<accession>A0A162TGW2</accession>
<protein>
    <submittedName>
        <fullName evidence="1">Uncharacterized protein</fullName>
    </submittedName>
</protein>
<dbReference type="EMBL" id="LSUQ01000046">
    <property type="protein sequence ID" value="OAG93207.1"/>
    <property type="molecule type" value="Genomic_DNA"/>
</dbReference>
<keyword evidence="4" id="KW-1185">Reference proteome</keyword>
<reference evidence="2 4" key="2">
    <citation type="submission" date="2017-02" db="EMBL/GenBank/DDBJ databases">
        <title>Draft genome of Acidibacillus ferrooxidans Huett2.</title>
        <authorList>
            <person name="Schopf S."/>
        </authorList>
    </citation>
    <scope>NUCLEOTIDE SEQUENCE [LARGE SCALE GENOMIC DNA]</scope>
    <source>
        <strain evidence="2 4">Huett2</strain>
    </source>
</reference>
<evidence type="ECO:0000313" key="4">
    <source>
        <dbReference type="Proteomes" id="UP000190229"/>
    </source>
</evidence>
<name>A0A162TGW2_9BACL</name>
<evidence type="ECO:0000313" key="3">
    <source>
        <dbReference type="Proteomes" id="UP000077421"/>
    </source>
</evidence>
<dbReference type="OrthoDB" id="3001303at2"/>
<sequence length="114" mass="12633">MKKRMDLIIVMLGFSGLLGCGTNAPSQNALPTGTVLGWNNHLYKVVHSVTQRDVGKEIGTISYHGKVSGLFTVFELPGSKRYKSIVFESPTKQYDQANIVETRQILPPMNYFGV</sequence>
<evidence type="ECO:0000313" key="1">
    <source>
        <dbReference type="EMBL" id="OAG93207.1"/>
    </source>
</evidence>
<dbReference type="PROSITE" id="PS51257">
    <property type="entry name" value="PROKAR_LIPOPROTEIN"/>
    <property type="match status" value="1"/>
</dbReference>
<gene>
    <name evidence="1" type="ORF">AYW79_11935</name>
    <name evidence="2" type="ORF">B2M26_03415</name>
</gene>
<comment type="caution">
    <text evidence="1">The sequence shown here is derived from an EMBL/GenBank/DDBJ whole genome shotgun (WGS) entry which is preliminary data.</text>
</comment>
<evidence type="ECO:0000313" key="2">
    <source>
        <dbReference type="EMBL" id="OPG17061.1"/>
    </source>
</evidence>
<dbReference type="RefSeq" id="WP_067566248.1">
    <property type="nucleotide sequence ID" value="NZ_LSUQ01000046.1"/>
</dbReference>
<organism evidence="1 3">
    <name type="scientific">Ferroacidibacillus organovorans</name>
    <dbReference type="NCBI Taxonomy" id="1765683"/>
    <lineage>
        <taxon>Bacteria</taxon>
        <taxon>Bacillati</taxon>
        <taxon>Bacillota</taxon>
        <taxon>Bacilli</taxon>
        <taxon>Bacillales</taxon>
        <taxon>Alicyclobacillaceae</taxon>
        <taxon>Ferroacidibacillus</taxon>
    </lineage>
</organism>
<reference evidence="1 3" key="1">
    <citation type="submission" date="2016-02" db="EMBL/GenBank/DDBJ databases">
        <title>Draft genome sequence of Acidibacillus ferrooxidans SLC66.</title>
        <authorList>
            <person name="Oliveira G."/>
            <person name="Nancucheo I."/>
            <person name="Dall'Agnol H."/>
            <person name="Johnson B."/>
            <person name="Oliveira R."/>
            <person name="Nunes G.L."/>
            <person name="Tzotzos G."/>
            <person name="Orellana S.C."/>
            <person name="Salim A.C."/>
            <person name="Araujo F.M."/>
        </authorList>
    </citation>
    <scope>NUCLEOTIDE SEQUENCE [LARGE SCALE GENOMIC DNA]</scope>
    <source>
        <strain evidence="1 3">SLC66</strain>
    </source>
</reference>
<dbReference type="EMBL" id="MWPS01000008">
    <property type="protein sequence ID" value="OPG17061.1"/>
    <property type="molecule type" value="Genomic_DNA"/>
</dbReference>